<feature type="region of interest" description="Disordered" evidence="1">
    <location>
        <begin position="1"/>
        <end position="60"/>
    </location>
</feature>
<protein>
    <submittedName>
        <fullName evidence="2">Uncharacterized protein</fullName>
    </submittedName>
</protein>
<proteinExistence type="predicted"/>
<feature type="compositionally biased region" description="Polar residues" evidence="1">
    <location>
        <begin position="21"/>
        <end position="31"/>
    </location>
</feature>
<dbReference type="PANTHER" id="PTHR32444:SF98">
    <property type="entry name" value="RECEPTOR-LIKE SERINE_THREONINE-PROTEIN KINASE"/>
    <property type="match status" value="1"/>
</dbReference>
<evidence type="ECO:0000256" key="1">
    <source>
        <dbReference type="SAM" id="MobiDB-lite"/>
    </source>
</evidence>
<dbReference type="PANTHER" id="PTHR32444">
    <property type="entry name" value="BULB-TYPE LECTIN DOMAIN-CONTAINING PROTEIN"/>
    <property type="match status" value="1"/>
</dbReference>
<organism evidence="2 3">
    <name type="scientific">Heracleum sosnowskyi</name>
    <dbReference type="NCBI Taxonomy" id="360622"/>
    <lineage>
        <taxon>Eukaryota</taxon>
        <taxon>Viridiplantae</taxon>
        <taxon>Streptophyta</taxon>
        <taxon>Embryophyta</taxon>
        <taxon>Tracheophyta</taxon>
        <taxon>Spermatophyta</taxon>
        <taxon>Magnoliopsida</taxon>
        <taxon>eudicotyledons</taxon>
        <taxon>Gunneridae</taxon>
        <taxon>Pentapetalae</taxon>
        <taxon>asterids</taxon>
        <taxon>campanulids</taxon>
        <taxon>Apiales</taxon>
        <taxon>Apiaceae</taxon>
        <taxon>Apioideae</taxon>
        <taxon>apioid superclade</taxon>
        <taxon>Tordylieae</taxon>
        <taxon>Tordyliinae</taxon>
        <taxon>Heracleum</taxon>
    </lineage>
</organism>
<evidence type="ECO:0000313" key="3">
    <source>
        <dbReference type="Proteomes" id="UP001237642"/>
    </source>
</evidence>
<name>A0AAD8HN70_9APIA</name>
<dbReference type="Proteomes" id="UP001237642">
    <property type="component" value="Unassembled WGS sequence"/>
</dbReference>
<keyword evidence="3" id="KW-1185">Reference proteome</keyword>
<evidence type="ECO:0000313" key="2">
    <source>
        <dbReference type="EMBL" id="KAK1369267.1"/>
    </source>
</evidence>
<dbReference type="EMBL" id="JAUIZM010000008">
    <property type="protein sequence ID" value="KAK1369267.1"/>
    <property type="molecule type" value="Genomic_DNA"/>
</dbReference>
<gene>
    <name evidence="2" type="ORF">POM88_035359</name>
</gene>
<reference evidence="2" key="1">
    <citation type="submission" date="2023-02" db="EMBL/GenBank/DDBJ databases">
        <title>Genome of toxic invasive species Heracleum sosnowskyi carries increased number of genes despite the absence of recent whole-genome duplications.</title>
        <authorList>
            <person name="Schelkunov M."/>
            <person name="Shtratnikova V."/>
            <person name="Makarenko M."/>
            <person name="Klepikova A."/>
            <person name="Omelchenko D."/>
            <person name="Novikova G."/>
            <person name="Obukhova E."/>
            <person name="Bogdanov V."/>
            <person name="Penin A."/>
            <person name="Logacheva M."/>
        </authorList>
    </citation>
    <scope>NUCLEOTIDE SEQUENCE</scope>
    <source>
        <strain evidence="2">Hsosn_3</strain>
        <tissue evidence="2">Leaf</tissue>
    </source>
</reference>
<reference evidence="2" key="2">
    <citation type="submission" date="2023-05" db="EMBL/GenBank/DDBJ databases">
        <authorList>
            <person name="Schelkunov M.I."/>
        </authorList>
    </citation>
    <scope>NUCLEOTIDE SEQUENCE</scope>
    <source>
        <strain evidence="2">Hsosn_3</strain>
        <tissue evidence="2">Leaf</tissue>
    </source>
</reference>
<comment type="caution">
    <text evidence="2">The sequence shown here is derived from an EMBL/GenBank/DDBJ whole genome shotgun (WGS) entry which is preliminary data.</text>
</comment>
<dbReference type="Gene3D" id="3.30.200.20">
    <property type="entry name" value="Phosphorylase Kinase, domain 1"/>
    <property type="match status" value="1"/>
</dbReference>
<dbReference type="AlphaFoldDB" id="A0AAD8HN70"/>
<dbReference type="SUPFAM" id="SSF56112">
    <property type="entry name" value="Protein kinase-like (PK-like)"/>
    <property type="match status" value="1"/>
</dbReference>
<sequence length="305" mass="33629">MLFEGLPPAREEIPGAEEDPQNTLEKCSTDAQMAPDALVGQSEPSSSEAAVGPPSKAPAAVRNVKYVAPHLRSQGINDSNDHPQVRRRVRGSRSKLVPKLSVLSEVLAACSGGPYGNEHPLNDITGYSNDGQDIYVRMPAPELERLKFSSEGAPLNKIDSEDLDLPLSKFKIVAKATNNFSDGNKLGEGGFGPVYKIADKSRRERRKEARLEKNKKKFSSWVDHQQLRKVKKINKEKLKGAKVLGDDGRISEEVEIVQKGCENDVDCGLEEPFEEDFVDEMEAPEIVDVNVLKNVNRKKGSVKKI</sequence>
<dbReference type="InterPro" id="IPR011009">
    <property type="entry name" value="Kinase-like_dom_sf"/>
</dbReference>
<accession>A0AAD8HN70</accession>